<dbReference type="OrthoDB" id="9793824at2"/>
<keyword evidence="5 6" id="KW-0472">Membrane</keyword>
<organism evidence="8 9">
    <name type="scientific">Marinobacter algicola DG893</name>
    <dbReference type="NCBI Taxonomy" id="443152"/>
    <lineage>
        <taxon>Bacteria</taxon>
        <taxon>Pseudomonadati</taxon>
        <taxon>Pseudomonadota</taxon>
        <taxon>Gammaproteobacteria</taxon>
        <taxon>Pseudomonadales</taxon>
        <taxon>Marinobacteraceae</taxon>
        <taxon>Marinobacter</taxon>
    </lineage>
</organism>
<dbReference type="PANTHER" id="PTHR36115">
    <property type="entry name" value="PROLINE-RICH ANTIGEN HOMOLOG-RELATED"/>
    <property type="match status" value="1"/>
</dbReference>
<accession>A6EVE2</accession>
<keyword evidence="4 6" id="KW-1133">Transmembrane helix</keyword>
<feature type="transmembrane region" description="Helical" evidence="6">
    <location>
        <begin position="15"/>
        <end position="35"/>
    </location>
</feature>
<evidence type="ECO:0000256" key="5">
    <source>
        <dbReference type="ARBA" id="ARBA00023136"/>
    </source>
</evidence>
<evidence type="ECO:0000313" key="9">
    <source>
        <dbReference type="Proteomes" id="UP000005856"/>
    </source>
</evidence>
<dbReference type="AlphaFoldDB" id="A6EVE2"/>
<keyword evidence="9" id="KW-1185">Reference proteome</keyword>
<dbReference type="RefSeq" id="WP_007151993.1">
    <property type="nucleotide sequence ID" value="NZ_ABCP01000001.1"/>
</dbReference>
<dbReference type="PANTHER" id="PTHR36115:SF4">
    <property type="entry name" value="MEMBRANE PROTEIN"/>
    <property type="match status" value="1"/>
</dbReference>
<gene>
    <name evidence="8" type="ORF">MDG893_11336</name>
</gene>
<protein>
    <submittedName>
        <fullName evidence="8">Predicted membrane protein/domain</fullName>
    </submittedName>
</protein>
<dbReference type="EMBL" id="ABCP01000001">
    <property type="protein sequence ID" value="EDM49791.1"/>
    <property type="molecule type" value="Genomic_DNA"/>
</dbReference>
<feature type="domain" description="RDD" evidence="7">
    <location>
        <begin position="6"/>
        <end position="133"/>
    </location>
</feature>
<dbReference type="STRING" id="443152.MDG893_11336"/>
<evidence type="ECO:0000256" key="4">
    <source>
        <dbReference type="ARBA" id="ARBA00022989"/>
    </source>
</evidence>
<evidence type="ECO:0000256" key="1">
    <source>
        <dbReference type="ARBA" id="ARBA00004651"/>
    </source>
</evidence>
<evidence type="ECO:0000259" key="7">
    <source>
        <dbReference type="Pfam" id="PF06271"/>
    </source>
</evidence>
<dbReference type="Pfam" id="PF06271">
    <property type="entry name" value="RDD"/>
    <property type="match status" value="1"/>
</dbReference>
<proteinExistence type="predicted"/>
<keyword evidence="3 6" id="KW-0812">Transmembrane</keyword>
<dbReference type="Proteomes" id="UP000005856">
    <property type="component" value="Unassembled WGS sequence"/>
</dbReference>
<keyword evidence="2" id="KW-1003">Cell membrane</keyword>
<name>A6EVE2_9GAMM</name>
<evidence type="ECO:0000256" key="2">
    <source>
        <dbReference type="ARBA" id="ARBA00022475"/>
    </source>
</evidence>
<evidence type="ECO:0000256" key="3">
    <source>
        <dbReference type="ARBA" id="ARBA00022692"/>
    </source>
</evidence>
<feature type="transmembrane region" description="Helical" evidence="6">
    <location>
        <begin position="102"/>
        <end position="120"/>
    </location>
</feature>
<sequence length="149" mass="16875">MDDQEYAGFWIRTGAALIDSLLILVIVAPIISLIYGSEYWLNESFIVGFWDVVLNYVLPAIAVIVFWIYKSATPGKMATRLVIVDARTGEKPTTAQFFGRYLAYYISILPLFLGLIWVGIDKRKQGWHDKLAGTVVLRNKKPEPVMFEG</sequence>
<feature type="transmembrane region" description="Helical" evidence="6">
    <location>
        <begin position="47"/>
        <end position="69"/>
    </location>
</feature>
<dbReference type="InterPro" id="IPR010432">
    <property type="entry name" value="RDD"/>
</dbReference>
<dbReference type="eggNOG" id="COG1714">
    <property type="taxonomic scope" value="Bacteria"/>
</dbReference>
<comment type="subcellular location">
    <subcellularLocation>
        <location evidence="1">Cell membrane</location>
        <topology evidence="1">Multi-pass membrane protein</topology>
    </subcellularLocation>
</comment>
<comment type="caution">
    <text evidence="8">The sequence shown here is derived from an EMBL/GenBank/DDBJ whole genome shotgun (WGS) entry which is preliminary data.</text>
</comment>
<dbReference type="GO" id="GO:0005886">
    <property type="term" value="C:plasma membrane"/>
    <property type="evidence" value="ECO:0007669"/>
    <property type="project" value="UniProtKB-SubCell"/>
</dbReference>
<dbReference type="InterPro" id="IPR051791">
    <property type="entry name" value="Pra-immunoreactive"/>
</dbReference>
<evidence type="ECO:0000313" key="8">
    <source>
        <dbReference type="EMBL" id="EDM49791.1"/>
    </source>
</evidence>
<reference evidence="8 9" key="1">
    <citation type="submission" date="2007-06" db="EMBL/GenBank/DDBJ databases">
        <authorList>
            <person name="Green D."/>
            <person name="Ferriera S."/>
            <person name="Johnson J."/>
            <person name="Kravitz S."/>
            <person name="Beeson K."/>
            <person name="Sutton G."/>
            <person name="Rogers Y.-H."/>
            <person name="Friedman R."/>
            <person name="Frazier M."/>
            <person name="Venter J.C."/>
        </authorList>
    </citation>
    <scope>NUCLEOTIDE SEQUENCE [LARGE SCALE GENOMIC DNA]</scope>
    <source>
        <strain evidence="8 9">DG893</strain>
    </source>
</reference>
<evidence type="ECO:0000256" key="6">
    <source>
        <dbReference type="SAM" id="Phobius"/>
    </source>
</evidence>